<reference evidence="2 3" key="1">
    <citation type="journal article" date="2013" name="PLoS ONE">
        <title>Cultivation and Complete Genome Sequencing of Gloeobacter kilaueensis sp. nov., from a Lava Cave in Kilauea Caldera, Hawai'i.</title>
        <authorList>
            <person name="Saw J.H."/>
            <person name="Schatz M."/>
            <person name="Brown M.V."/>
            <person name="Kunkel D.D."/>
            <person name="Foster J.S."/>
            <person name="Shick H."/>
            <person name="Christensen S."/>
            <person name="Hou S."/>
            <person name="Wan X."/>
            <person name="Donachie S.P."/>
        </authorList>
    </citation>
    <scope>NUCLEOTIDE SEQUENCE [LARGE SCALE GENOMIC DNA]</scope>
    <source>
        <strain evidence="3">JS</strain>
    </source>
</reference>
<dbReference type="STRING" id="1183438.GKIL_0518"/>
<keyword evidence="3" id="KW-1185">Reference proteome</keyword>
<dbReference type="AlphaFoldDB" id="U5QGK6"/>
<evidence type="ECO:0000256" key="1">
    <source>
        <dbReference type="SAM" id="Phobius"/>
    </source>
</evidence>
<proteinExistence type="predicted"/>
<dbReference type="eggNOG" id="ENOG5030PH5">
    <property type="taxonomic scope" value="Bacteria"/>
</dbReference>
<keyword evidence="1" id="KW-1133">Transmembrane helix</keyword>
<dbReference type="EMBL" id="CP003587">
    <property type="protein sequence ID" value="AGY56764.1"/>
    <property type="molecule type" value="Genomic_DNA"/>
</dbReference>
<dbReference type="HOGENOM" id="CLU_3007863_0_0_3"/>
<dbReference type="PATRIC" id="fig|1183438.3.peg.515"/>
<evidence type="ECO:0000313" key="3">
    <source>
        <dbReference type="Proteomes" id="UP000017396"/>
    </source>
</evidence>
<name>U5QGK6_GLOK1</name>
<organism evidence="2 3">
    <name type="scientific">Gloeobacter kilaueensis (strain ATCC BAA-2537 / CCAP 1431/1 / ULC 316 / JS1)</name>
    <dbReference type="NCBI Taxonomy" id="1183438"/>
    <lineage>
        <taxon>Bacteria</taxon>
        <taxon>Bacillati</taxon>
        <taxon>Cyanobacteriota</taxon>
        <taxon>Cyanophyceae</taxon>
        <taxon>Gloeobacterales</taxon>
        <taxon>Gloeobacteraceae</taxon>
        <taxon>Gloeobacter</taxon>
    </lineage>
</organism>
<gene>
    <name evidence="2" type="ORF">GKIL_0518</name>
</gene>
<sequence>MLLYFGLLTVGFIACVVLGSLAWYASKRPAGWENAETPGWVKKLGVAQIQTTGAE</sequence>
<dbReference type="Pfam" id="PF26623">
    <property type="entry name" value="Psb35"/>
    <property type="match status" value="1"/>
</dbReference>
<feature type="transmembrane region" description="Helical" evidence="1">
    <location>
        <begin position="6"/>
        <end position="25"/>
    </location>
</feature>
<keyword evidence="1" id="KW-0812">Transmembrane</keyword>
<dbReference type="Proteomes" id="UP000017396">
    <property type="component" value="Chromosome"/>
</dbReference>
<protein>
    <submittedName>
        <fullName evidence="2">Uncharacterized protein</fullName>
    </submittedName>
</protein>
<dbReference type="InterPro" id="IPR058149">
    <property type="entry name" value="Psb35"/>
</dbReference>
<dbReference type="KEGG" id="glj:GKIL_0518"/>
<dbReference type="NCBIfam" id="NF047378">
    <property type="entry name" value="photo_II_Psb35"/>
    <property type="match status" value="1"/>
</dbReference>
<evidence type="ECO:0000313" key="2">
    <source>
        <dbReference type="EMBL" id="AGY56764.1"/>
    </source>
</evidence>
<accession>U5QGK6</accession>
<dbReference type="RefSeq" id="WP_023171792.1">
    <property type="nucleotide sequence ID" value="NC_022600.1"/>
</dbReference>
<keyword evidence="1" id="KW-0472">Membrane</keyword>